<evidence type="ECO:0000313" key="4">
    <source>
        <dbReference type="Proteomes" id="UP000003688"/>
    </source>
</evidence>
<gene>
    <name evidence="1" type="ORF">Cflav_PD0749</name>
    <name evidence="2" type="ORF">Cflav_PD1784</name>
    <name evidence="3" type="ORF">Cflav_PD4726</name>
</gene>
<keyword evidence="4" id="KW-1185">Reference proteome</keyword>
<dbReference type="EMBL" id="ABOX02000041">
    <property type="protein sequence ID" value="EEF58594.1"/>
    <property type="molecule type" value="Genomic_DNA"/>
</dbReference>
<dbReference type="EMBL" id="ABOX02000061">
    <property type="protein sequence ID" value="EEF57644.1"/>
    <property type="molecule type" value="Genomic_DNA"/>
</dbReference>
<organism evidence="3 4">
    <name type="scientific">Pedosphaera parvula (strain Ellin514)</name>
    <dbReference type="NCBI Taxonomy" id="320771"/>
    <lineage>
        <taxon>Bacteria</taxon>
        <taxon>Pseudomonadati</taxon>
        <taxon>Verrucomicrobiota</taxon>
        <taxon>Pedosphaerae</taxon>
        <taxon>Pedosphaerales</taxon>
        <taxon>Pedosphaeraceae</taxon>
        <taxon>Pedosphaera</taxon>
    </lineage>
</organism>
<protein>
    <submittedName>
        <fullName evidence="3">Uncharacterized protein</fullName>
    </submittedName>
</protein>
<evidence type="ECO:0000313" key="3">
    <source>
        <dbReference type="EMBL" id="EEF61686.1"/>
    </source>
</evidence>
<evidence type="ECO:0000313" key="1">
    <source>
        <dbReference type="EMBL" id="EEF57644.1"/>
    </source>
</evidence>
<sequence>MTPGIGPDLGICCLTLNDTDVFIVFPSVRRVLLPLLLQQQGQKNFSFFHPVLILRSV</sequence>
<comment type="caution">
    <text evidence="3">The sequence shown here is derived from an EMBL/GenBank/DDBJ whole genome shotgun (WGS) entry which is preliminary data.</text>
</comment>
<evidence type="ECO:0000313" key="2">
    <source>
        <dbReference type="EMBL" id="EEF58594.1"/>
    </source>
</evidence>
<proteinExistence type="predicted"/>
<dbReference type="AlphaFoldDB" id="B9XEH2"/>
<dbReference type="Proteomes" id="UP000003688">
    <property type="component" value="Unassembled WGS sequence"/>
</dbReference>
<reference evidence="3 4" key="1">
    <citation type="journal article" date="2011" name="J. Bacteriol.">
        <title>Genome sequence of 'Pedosphaera parvula' Ellin514, an aerobic Verrucomicrobial isolate from pasture soil.</title>
        <authorList>
            <person name="Kant R."/>
            <person name="van Passel M.W."/>
            <person name="Sangwan P."/>
            <person name="Palva A."/>
            <person name="Lucas S."/>
            <person name="Copeland A."/>
            <person name="Lapidus A."/>
            <person name="Glavina Del Rio T."/>
            <person name="Dalin E."/>
            <person name="Tice H."/>
            <person name="Bruce D."/>
            <person name="Goodwin L."/>
            <person name="Pitluck S."/>
            <person name="Chertkov O."/>
            <person name="Larimer F.W."/>
            <person name="Land M.L."/>
            <person name="Hauser L."/>
            <person name="Brettin T.S."/>
            <person name="Detter J.C."/>
            <person name="Han S."/>
            <person name="de Vos W.M."/>
            <person name="Janssen P.H."/>
            <person name="Smidt H."/>
        </authorList>
    </citation>
    <scope>NUCLEOTIDE SEQUENCE [LARGE SCALE GENOMIC DNA]</scope>
    <source>
        <strain evidence="3 4">Ellin514</strain>
    </source>
</reference>
<dbReference type="EMBL" id="ABOX02000008">
    <property type="protein sequence ID" value="EEF61686.1"/>
    <property type="molecule type" value="Genomic_DNA"/>
</dbReference>
<name>B9XEH2_PEDPL</name>
<accession>B9XEH2</accession>